<keyword evidence="2" id="KW-1185">Reference proteome</keyword>
<accession>A0A9P3GCH1</accession>
<gene>
    <name evidence="1" type="ORF">PsYK624_085150</name>
</gene>
<proteinExistence type="predicted"/>
<dbReference type="Proteomes" id="UP000703269">
    <property type="component" value="Unassembled WGS sequence"/>
</dbReference>
<organism evidence="1 2">
    <name type="scientific">Phanerochaete sordida</name>
    <dbReference type="NCBI Taxonomy" id="48140"/>
    <lineage>
        <taxon>Eukaryota</taxon>
        <taxon>Fungi</taxon>
        <taxon>Dikarya</taxon>
        <taxon>Basidiomycota</taxon>
        <taxon>Agaricomycotina</taxon>
        <taxon>Agaricomycetes</taxon>
        <taxon>Polyporales</taxon>
        <taxon>Phanerochaetaceae</taxon>
        <taxon>Phanerochaete</taxon>
    </lineage>
</organism>
<sequence>MRTAYQDRENHLEASTQTSFERTASTVSLPTEVVDYVVDFLHSDFDSLRSCTLVSQQWLPESSFHLFRRIRWPPCIDHWRYSSTGYPDANCKCHLIDESYSLEGITSLFNTTSRIATNVRQLQIRMEWYTVGRNPNVPRVTTPEQLALILHLAPSLHTLEVLSLKFSSFPSLSPLPAGRSIRRLDLVSFPTDVNMQGMLVFLSHFTSICALSLWDVNSDPEKTYEMASVPTCALSIRANELDLSVLSARPVWLQFLSRHLDLSFLTSLSNSSPPRGPVYVYYDEKSTTLFRDFLRKCHNLRSLTFCGDPHPGIFSAPFTCSTLSELHYLPPDHWSGRLRPHFDPMLEVLRCKFASATKVAVIDLTYPEDVYTDFAQLDLAKLRQEVKKGFEDLDWAQMNDAIRRLQSLRLEVRLRIRRMHILGQPRPRDVKPLPDVWWKDAEACCTAVEAAIRGRVHIGAHQKFELRVSLLTLR</sequence>
<dbReference type="OrthoDB" id="2912435at2759"/>
<evidence type="ECO:0000313" key="2">
    <source>
        <dbReference type="Proteomes" id="UP000703269"/>
    </source>
</evidence>
<comment type="caution">
    <text evidence="1">The sequence shown here is derived from an EMBL/GenBank/DDBJ whole genome shotgun (WGS) entry which is preliminary data.</text>
</comment>
<dbReference type="AlphaFoldDB" id="A0A9P3GCH1"/>
<protein>
    <recommendedName>
        <fullName evidence="3">F-box domain-containing protein</fullName>
    </recommendedName>
</protein>
<reference evidence="1 2" key="1">
    <citation type="submission" date="2021-08" db="EMBL/GenBank/DDBJ databases">
        <title>Draft Genome Sequence of Phanerochaete sordida strain YK-624.</title>
        <authorList>
            <person name="Mori T."/>
            <person name="Dohra H."/>
            <person name="Suzuki T."/>
            <person name="Kawagishi H."/>
            <person name="Hirai H."/>
        </authorList>
    </citation>
    <scope>NUCLEOTIDE SEQUENCE [LARGE SCALE GENOMIC DNA]</scope>
    <source>
        <strain evidence="1 2">YK-624</strain>
    </source>
</reference>
<dbReference type="EMBL" id="BPQB01000026">
    <property type="protein sequence ID" value="GJE92361.1"/>
    <property type="molecule type" value="Genomic_DNA"/>
</dbReference>
<evidence type="ECO:0008006" key="3">
    <source>
        <dbReference type="Google" id="ProtNLM"/>
    </source>
</evidence>
<evidence type="ECO:0000313" key="1">
    <source>
        <dbReference type="EMBL" id="GJE92361.1"/>
    </source>
</evidence>
<name>A0A9P3GCH1_9APHY</name>